<name>A0A0P8A9K8_9EURY</name>
<proteinExistence type="predicted"/>
<sequence length="189" mass="19614">MNNLRVQANWIGSTSGRLTYLPVRIYYTEAVDITPPVITLTGLSSVTVEAGSVYTDAGATAQDNIDGDLTSSIVTGGLPVNTNVLGPHTVTYDVTDFSGTVIDSVPAHTPLAGVIVSTTGGILSVTDGSGKYSLVVNKGSYPLAASYDIRYYTNSSVTVSTTGFTSVTQDIELELKPTGNITGVVSVNV</sequence>
<evidence type="ECO:0000259" key="1">
    <source>
        <dbReference type="Pfam" id="PF16403"/>
    </source>
</evidence>
<accession>A0A0P8A9K8</accession>
<evidence type="ECO:0000313" key="2">
    <source>
        <dbReference type="EMBL" id="KPQ44979.1"/>
    </source>
</evidence>
<dbReference type="Gene3D" id="2.60.40.1120">
    <property type="entry name" value="Carboxypeptidase-like, regulatory domain"/>
    <property type="match status" value="1"/>
</dbReference>
<dbReference type="InterPro" id="IPR008969">
    <property type="entry name" value="CarboxyPept-like_regulatory"/>
</dbReference>
<dbReference type="Pfam" id="PF16403">
    <property type="entry name" value="Bact_surface_Ig-like"/>
    <property type="match status" value="1"/>
</dbReference>
<organism evidence="2 3">
    <name type="scientific">Candidatus Methanoperedens nitratireducens</name>
    <dbReference type="NCBI Taxonomy" id="1392998"/>
    <lineage>
        <taxon>Archaea</taxon>
        <taxon>Methanobacteriati</taxon>
        <taxon>Methanobacteriota</taxon>
        <taxon>Stenosarchaea group</taxon>
        <taxon>Methanomicrobia</taxon>
        <taxon>Methanosarcinales</taxon>
        <taxon>ANME-2 cluster</taxon>
        <taxon>Candidatus Methanoperedentaceae</taxon>
        <taxon>Candidatus Methanoperedens</taxon>
    </lineage>
</organism>
<dbReference type="AlphaFoldDB" id="A0A0P8A9K8"/>
<dbReference type="Proteomes" id="UP000050360">
    <property type="component" value="Unassembled WGS sequence"/>
</dbReference>
<dbReference type="InterPro" id="IPR013783">
    <property type="entry name" value="Ig-like_fold"/>
</dbReference>
<gene>
    <name evidence="2" type="ORF">MPEBLZ_00450</name>
</gene>
<dbReference type="Gene3D" id="2.60.40.10">
    <property type="entry name" value="Immunoglobulins"/>
    <property type="match status" value="1"/>
</dbReference>
<protein>
    <recommendedName>
        <fullName evidence="1">Pesticidal crystal protein Cry22Aa Ig-like domain-containing protein</fullName>
    </recommendedName>
</protein>
<feature type="domain" description="Pesticidal crystal protein Cry22Aa Ig-like" evidence="1">
    <location>
        <begin position="38"/>
        <end position="100"/>
    </location>
</feature>
<evidence type="ECO:0000313" key="3">
    <source>
        <dbReference type="Proteomes" id="UP000050360"/>
    </source>
</evidence>
<dbReference type="InterPro" id="IPR032179">
    <property type="entry name" value="Cry22Aa_Ig-like"/>
</dbReference>
<reference evidence="2 3" key="1">
    <citation type="submission" date="2015-09" db="EMBL/GenBank/DDBJ databases">
        <title>A metagenomics-based metabolic model of nitrate-dependent anaerobic oxidation of methane by Methanoperedens-like archaea.</title>
        <authorList>
            <person name="Arshad A."/>
            <person name="Speth D.R."/>
            <person name="De Graaf R.M."/>
            <person name="Op Den Camp H.J."/>
            <person name="Jetten M.S."/>
            <person name="Welte C.U."/>
        </authorList>
    </citation>
    <scope>NUCLEOTIDE SEQUENCE [LARGE SCALE GENOMIC DNA]</scope>
</reference>
<comment type="caution">
    <text evidence="2">The sequence shown here is derived from an EMBL/GenBank/DDBJ whole genome shotgun (WGS) entry which is preliminary data.</text>
</comment>
<dbReference type="EMBL" id="LKCM01000036">
    <property type="protein sequence ID" value="KPQ44979.1"/>
    <property type="molecule type" value="Genomic_DNA"/>
</dbReference>
<dbReference type="SUPFAM" id="SSF49464">
    <property type="entry name" value="Carboxypeptidase regulatory domain-like"/>
    <property type="match status" value="1"/>
</dbReference>